<proteinExistence type="predicted"/>
<feature type="compositionally biased region" description="Low complexity" evidence="1">
    <location>
        <begin position="262"/>
        <end position="271"/>
    </location>
</feature>
<accession>A0AAW1PE31</accession>
<name>A0AAW1PE31_9CHLO</name>
<feature type="compositionally biased region" description="Basic and acidic residues" evidence="1">
    <location>
        <begin position="369"/>
        <end position="380"/>
    </location>
</feature>
<dbReference type="Proteomes" id="UP001465755">
    <property type="component" value="Unassembled WGS sequence"/>
</dbReference>
<evidence type="ECO:0000256" key="1">
    <source>
        <dbReference type="SAM" id="MobiDB-lite"/>
    </source>
</evidence>
<organism evidence="2 3">
    <name type="scientific">Symbiochloris irregularis</name>
    <dbReference type="NCBI Taxonomy" id="706552"/>
    <lineage>
        <taxon>Eukaryota</taxon>
        <taxon>Viridiplantae</taxon>
        <taxon>Chlorophyta</taxon>
        <taxon>core chlorophytes</taxon>
        <taxon>Trebouxiophyceae</taxon>
        <taxon>Trebouxiales</taxon>
        <taxon>Trebouxiaceae</taxon>
        <taxon>Symbiochloris</taxon>
    </lineage>
</organism>
<reference evidence="2 3" key="1">
    <citation type="journal article" date="2024" name="Nat. Commun.">
        <title>Phylogenomics reveals the evolutionary origins of lichenization in chlorophyte algae.</title>
        <authorList>
            <person name="Puginier C."/>
            <person name="Libourel C."/>
            <person name="Otte J."/>
            <person name="Skaloud P."/>
            <person name="Haon M."/>
            <person name="Grisel S."/>
            <person name="Petersen M."/>
            <person name="Berrin J.G."/>
            <person name="Delaux P.M."/>
            <person name="Dal Grande F."/>
            <person name="Keller J."/>
        </authorList>
    </citation>
    <scope>NUCLEOTIDE SEQUENCE [LARGE SCALE GENOMIC DNA]</scope>
    <source>
        <strain evidence="2 3">SAG 2036</strain>
    </source>
</reference>
<feature type="region of interest" description="Disordered" evidence="1">
    <location>
        <begin position="478"/>
        <end position="498"/>
    </location>
</feature>
<feature type="region of interest" description="Disordered" evidence="1">
    <location>
        <begin position="543"/>
        <end position="562"/>
    </location>
</feature>
<comment type="caution">
    <text evidence="2">The sequence shown here is derived from an EMBL/GenBank/DDBJ whole genome shotgun (WGS) entry which is preliminary data.</text>
</comment>
<evidence type="ECO:0000313" key="3">
    <source>
        <dbReference type="Proteomes" id="UP001465755"/>
    </source>
</evidence>
<feature type="compositionally biased region" description="Polar residues" evidence="1">
    <location>
        <begin position="285"/>
        <end position="327"/>
    </location>
</feature>
<feature type="region of interest" description="Disordered" evidence="1">
    <location>
        <begin position="262"/>
        <end position="380"/>
    </location>
</feature>
<gene>
    <name evidence="2" type="ORF">WJX73_009558</name>
</gene>
<dbReference type="EMBL" id="JALJOQ010000028">
    <property type="protein sequence ID" value="KAK9808050.1"/>
    <property type="molecule type" value="Genomic_DNA"/>
</dbReference>
<dbReference type="AlphaFoldDB" id="A0AAW1PE31"/>
<feature type="region of interest" description="Disordered" evidence="1">
    <location>
        <begin position="1"/>
        <end position="20"/>
    </location>
</feature>
<keyword evidence="3" id="KW-1185">Reference proteome</keyword>
<feature type="region of interest" description="Disordered" evidence="1">
    <location>
        <begin position="435"/>
        <end position="459"/>
    </location>
</feature>
<sequence>MSEAASYAGQDKTAHPEGIDWESHQLRDSAVWRHLTRDQPQEQRFPGLLITGEGREGFILTVLAPAWRTAPEEISSRALGFLQELESLLDEESEALLGACTDAGVVTDLLNLLTACKMYRNAPAKHREVTRKADQVFGKWQDLVRQHGIPLLLMEEGHRLLKKILRFSSPEAIRFCAPWLFDSQAVIHLRLHDVSRDSKASWRKHAHGACAELLKFSLEQMDVRHASPITEHLQSLESLSAHFTTHPCHICFPQDIQKLVQRLQQQQPQRRGPTDMFIKTDRPQHNGSPLNSTPKGVTLQMSRQASATLSQQGSQGSDYTPRRNSLAQGRPGPSFSPIIAEPARLAAESAMSHSPARAKRSQQQQTQHGELKQKEGSSVREKMHSLIIEGVGDAAEAFARELQAFRNTVPIDLAEVHAVANRRVLEILGPSTARYGTPRHTRARCTPSHQYTPPLNTLRGPGRGVFAPLSAQRAGGISPHIIKGATGGTSTPKGATGRESTIKGLTETDSSSTETISGPHLASRYQMQLLRHEPPAARRMQRATPHHLSRPLQRVLMLPHQR</sequence>
<evidence type="ECO:0000313" key="2">
    <source>
        <dbReference type="EMBL" id="KAK9808050.1"/>
    </source>
</evidence>
<protein>
    <submittedName>
        <fullName evidence="2">Uncharacterized protein</fullName>
    </submittedName>
</protein>